<evidence type="ECO:0000256" key="1">
    <source>
        <dbReference type="ARBA" id="ARBA00004442"/>
    </source>
</evidence>
<dbReference type="InterPro" id="IPR006664">
    <property type="entry name" value="OMP_bac"/>
</dbReference>
<dbReference type="GO" id="GO:0051301">
    <property type="term" value="P:cell division"/>
    <property type="evidence" value="ECO:0007669"/>
    <property type="project" value="UniProtKB-UniRule"/>
</dbReference>
<evidence type="ECO:0000256" key="6">
    <source>
        <dbReference type="ARBA" id="ARBA00023237"/>
    </source>
</evidence>
<dbReference type="PRINTS" id="PR01021">
    <property type="entry name" value="OMPADOMAIN"/>
</dbReference>
<comment type="similarity">
    <text evidence="9">Belongs to the Pal lipoprotein family.</text>
</comment>
<feature type="domain" description="OmpA-like" evidence="12">
    <location>
        <begin position="49"/>
        <end position="163"/>
    </location>
</feature>
<dbReference type="AlphaFoldDB" id="A0A520RV70"/>
<keyword evidence="6" id="KW-0998">Cell outer membrane</keyword>
<comment type="subunit">
    <text evidence="9">The Tol-Pal system is composed of five core proteins: the inner membrane proteins TolA, TolQ and TolR, the periplasmic protein TolB and the outer membrane protein Pal. They form a network linking the inner and outer membranes and the peptidoglycan layer.</text>
</comment>
<protein>
    <recommendedName>
        <fullName evidence="9">Peptidoglycan-associated protein</fullName>
    </recommendedName>
</protein>
<dbReference type="EMBL" id="SHAH01000110">
    <property type="protein sequence ID" value="RZO74132.1"/>
    <property type="molecule type" value="Genomic_DNA"/>
</dbReference>
<dbReference type="SUPFAM" id="SSF103088">
    <property type="entry name" value="OmpA-like"/>
    <property type="match status" value="1"/>
</dbReference>
<evidence type="ECO:0000313" key="14">
    <source>
        <dbReference type="Proteomes" id="UP000320404"/>
    </source>
</evidence>
<comment type="subcellular location">
    <subcellularLocation>
        <location evidence="1">Cell outer membrane</location>
    </subcellularLocation>
</comment>
<keyword evidence="7 13" id="KW-0449">Lipoprotein</keyword>
<evidence type="ECO:0000256" key="9">
    <source>
        <dbReference type="HAMAP-Rule" id="MF_02204"/>
    </source>
</evidence>
<reference evidence="13 14" key="1">
    <citation type="submission" date="2019-02" db="EMBL/GenBank/DDBJ databases">
        <title>Prokaryotic population dynamics and viral predation in marine succession experiment using metagenomics: the confinement effect.</title>
        <authorList>
            <person name="Haro-Moreno J.M."/>
            <person name="Rodriguez-Valera F."/>
            <person name="Lopez-Perez M."/>
        </authorList>
    </citation>
    <scope>NUCLEOTIDE SEQUENCE [LARGE SCALE GENOMIC DNA]</scope>
    <source>
        <strain evidence="13">MED-G158</strain>
    </source>
</reference>
<dbReference type="PANTHER" id="PTHR30329:SF21">
    <property type="entry name" value="LIPOPROTEIN YIAD-RELATED"/>
    <property type="match status" value="1"/>
</dbReference>
<dbReference type="PANTHER" id="PTHR30329">
    <property type="entry name" value="STATOR ELEMENT OF FLAGELLAR MOTOR COMPLEX"/>
    <property type="match status" value="1"/>
</dbReference>
<comment type="function">
    <text evidence="9">Part of the Tol-Pal system, which plays a role in outer membrane invagination during cell division and is important for maintaining outer membrane integrity.</text>
</comment>
<dbReference type="NCBIfam" id="TIGR02802">
    <property type="entry name" value="Pal_lipo"/>
    <property type="match status" value="1"/>
</dbReference>
<sequence>MVISLFAFAACSSTGETDDAASDSQSTSAGSSATSSTGSSSGRLSQEEIRAQNALRQTVFYFDFDVAEFKTEDRDTLTFHARDLAANPNKRVRLEGHADERGTREYNLALGERRANGILNYLIVNGASRSQIEVVSYGEERPAQSGQAESAYGRNRRVEIVAR</sequence>
<dbReference type="InterPro" id="IPR039001">
    <property type="entry name" value="Pal"/>
</dbReference>
<dbReference type="Proteomes" id="UP000320404">
    <property type="component" value="Unassembled WGS sequence"/>
</dbReference>
<name>A0A520RV70_9GAMM</name>
<feature type="compositionally biased region" description="Low complexity" evidence="11">
    <location>
        <begin position="22"/>
        <end position="42"/>
    </location>
</feature>
<proteinExistence type="inferred from homology"/>
<dbReference type="InterPro" id="IPR036737">
    <property type="entry name" value="OmpA-like_sf"/>
</dbReference>
<feature type="region of interest" description="Disordered" evidence="11">
    <location>
        <begin position="15"/>
        <end position="46"/>
    </location>
</feature>
<evidence type="ECO:0000259" key="12">
    <source>
        <dbReference type="PROSITE" id="PS51123"/>
    </source>
</evidence>
<dbReference type="InterPro" id="IPR006665">
    <property type="entry name" value="OmpA-like"/>
</dbReference>
<evidence type="ECO:0000256" key="10">
    <source>
        <dbReference type="PROSITE-ProRule" id="PRU00473"/>
    </source>
</evidence>
<evidence type="ECO:0000256" key="5">
    <source>
        <dbReference type="ARBA" id="ARBA00023139"/>
    </source>
</evidence>
<accession>A0A520RV70</accession>
<dbReference type="CDD" id="cd07185">
    <property type="entry name" value="OmpA_C-like"/>
    <property type="match status" value="1"/>
</dbReference>
<evidence type="ECO:0000313" key="13">
    <source>
        <dbReference type="EMBL" id="RZO74132.1"/>
    </source>
</evidence>
<dbReference type="HAMAP" id="MF_02204">
    <property type="entry name" value="Pal"/>
    <property type="match status" value="1"/>
</dbReference>
<evidence type="ECO:0000256" key="8">
    <source>
        <dbReference type="ARBA" id="ARBA00023306"/>
    </source>
</evidence>
<gene>
    <name evidence="9 13" type="primary">pal</name>
    <name evidence="13" type="ORF">EVA69_06230</name>
</gene>
<dbReference type="PROSITE" id="PS51123">
    <property type="entry name" value="OMPA_2"/>
    <property type="match status" value="1"/>
</dbReference>
<evidence type="ECO:0000256" key="2">
    <source>
        <dbReference type="ARBA" id="ARBA00022618"/>
    </source>
</evidence>
<evidence type="ECO:0000256" key="11">
    <source>
        <dbReference type="SAM" id="MobiDB-lite"/>
    </source>
</evidence>
<keyword evidence="2 9" id="KW-0132">Cell division</keyword>
<dbReference type="Pfam" id="PF00691">
    <property type="entry name" value="OmpA"/>
    <property type="match status" value="1"/>
</dbReference>
<comment type="caution">
    <text evidence="13">The sequence shown here is derived from an EMBL/GenBank/DDBJ whole genome shotgun (WGS) entry which is preliminary data.</text>
</comment>
<keyword evidence="3" id="KW-0732">Signal</keyword>
<dbReference type="GO" id="GO:0009279">
    <property type="term" value="C:cell outer membrane"/>
    <property type="evidence" value="ECO:0007669"/>
    <property type="project" value="UniProtKB-SubCell"/>
</dbReference>
<dbReference type="InterPro" id="IPR050330">
    <property type="entry name" value="Bact_OuterMem_StrucFunc"/>
</dbReference>
<dbReference type="InterPro" id="IPR014169">
    <property type="entry name" value="Pal_lipo_C"/>
</dbReference>
<keyword evidence="8 9" id="KW-0131">Cell cycle</keyword>
<evidence type="ECO:0000256" key="4">
    <source>
        <dbReference type="ARBA" id="ARBA00023136"/>
    </source>
</evidence>
<evidence type="ECO:0000256" key="7">
    <source>
        <dbReference type="ARBA" id="ARBA00023288"/>
    </source>
</evidence>
<evidence type="ECO:0000256" key="3">
    <source>
        <dbReference type="ARBA" id="ARBA00022729"/>
    </source>
</evidence>
<keyword evidence="4 10" id="KW-0472">Membrane</keyword>
<dbReference type="Gene3D" id="3.30.1330.60">
    <property type="entry name" value="OmpA-like domain"/>
    <property type="match status" value="1"/>
</dbReference>
<organism evidence="13 14">
    <name type="scientific">OM182 bacterium</name>
    <dbReference type="NCBI Taxonomy" id="2510334"/>
    <lineage>
        <taxon>Bacteria</taxon>
        <taxon>Pseudomonadati</taxon>
        <taxon>Pseudomonadota</taxon>
        <taxon>Gammaproteobacteria</taxon>
        <taxon>OMG group</taxon>
        <taxon>OM182 clade</taxon>
    </lineage>
</organism>
<keyword evidence="5" id="KW-0564">Palmitate</keyword>